<feature type="repeat" description="WD" evidence="3">
    <location>
        <begin position="963"/>
        <end position="994"/>
    </location>
</feature>
<reference evidence="8" key="1">
    <citation type="journal article" date="2019" name="Int. J. Syst. Evol. Microbiol.">
        <title>The Global Catalogue of Microorganisms (GCM) 10K type strain sequencing project: providing services to taxonomists for standard genome sequencing and annotation.</title>
        <authorList>
            <consortium name="The Broad Institute Genomics Platform"/>
            <consortium name="The Broad Institute Genome Sequencing Center for Infectious Disease"/>
            <person name="Wu L."/>
            <person name="Ma J."/>
        </authorList>
    </citation>
    <scope>NUCLEOTIDE SEQUENCE [LARGE SCALE GENOMIC DNA]</scope>
    <source>
        <strain evidence="8">CGMCC 1.10832</strain>
    </source>
</reference>
<evidence type="ECO:0000256" key="2">
    <source>
        <dbReference type="ARBA" id="ARBA00022737"/>
    </source>
</evidence>
<dbReference type="InterPro" id="IPR027417">
    <property type="entry name" value="P-loop_NTPase"/>
</dbReference>
<evidence type="ECO:0000256" key="1">
    <source>
        <dbReference type="ARBA" id="ARBA00022574"/>
    </source>
</evidence>
<dbReference type="SUPFAM" id="SSF50978">
    <property type="entry name" value="WD40 repeat-like"/>
    <property type="match status" value="1"/>
</dbReference>
<feature type="region of interest" description="Disordered" evidence="4">
    <location>
        <begin position="551"/>
        <end position="583"/>
    </location>
</feature>
<feature type="domain" description="Novel STAND NTPase 1" evidence="6">
    <location>
        <begin position="22"/>
        <end position="439"/>
    </location>
</feature>
<evidence type="ECO:0000259" key="6">
    <source>
        <dbReference type="Pfam" id="PF20703"/>
    </source>
</evidence>
<dbReference type="SMART" id="SM00320">
    <property type="entry name" value="WD40"/>
    <property type="match status" value="4"/>
</dbReference>
<dbReference type="InterPro" id="IPR036322">
    <property type="entry name" value="WD40_repeat_dom_sf"/>
</dbReference>
<proteinExistence type="predicted"/>
<evidence type="ECO:0000313" key="8">
    <source>
        <dbReference type="Proteomes" id="UP000636010"/>
    </source>
</evidence>
<keyword evidence="5" id="KW-1133">Transmembrane helix</keyword>
<evidence type="ECO:0000313" key="7">
    <source>
        <dbReference type="EMBL" id="GGC40078.1"/>
    </source>
</evidence>
<keyword evidence="5" id="KW-0812">Transmembrane</keyword>
<gene>
    <name evidence="7" type="ORF">GCM10011506_26980</name>
</gene>
<dbReference type="PROSITE" id="PS50294">
    <property type="entry name" value="WD_REPEATS_REGION"/>
    <property type="match status" value="2"/>
</dbReference>
<dbReference type="RefSeq" id="WP_188464288.1">
    <property type="nucleotide sequence ID" value="NZ_BAABHU010000008.1"/>
</dbReference>
<protein>
    <recommendedName>
        <fullName evidence="6">Novel STAND NTPase 1 domain-containing protein</fullName>
    </recommendedName>
</protein>
<dbReference type="SUPFAM" id="SSF52540">
    <property type="entry name" value="P-loop containing nucleoside triphosphate hydrolases"/>
    <property type="match status" value="1"/>
</dbReference>
<dbReference type="InterPro" id="IPR015943">
    <property type="entry name" value="WD40/YVTN_repeat-like_dom_sf"/>
</dbReference>
<organism evidence="7 8">
    <name type="scientific">Marivirga lumbricoides</name>
    <dbReference type="NCBI Taxonomy" id="1046115"/>
    <lineage>
        <taxon>Bacteria</taxon>
        <taxon>Pseudomonadati</taxon>
        <taxon>Bacteroidota</taxon>
        <taxon>Cytophagia</taxon>
        <taxon>Cytophagales</taxon>
        <taxon>Marivirgaceae</taxon>
        <taxon>Marivirga</taxon>
    </lineage>
</organism>
<dbReference type="Gene3D" id="3.40.50.300">
    <property type="entry name" value="P-loop containing nucleotide triphosphate hydrolases"/>
    <property type="match status" value="1"/>
</dbReference>
<dbReference type="PROSITE" id="PS00678">
    <property type="entry name" value="WD_REPEATS_1"/>
    <property type="match status" value="1"/>
</dbReference>
<dbReference type="PANTHER" id="PTHR19879">
    <property type="entry name" value="TRANSCRIPTION INITIATION FACTOR TFIID"/>
    <property type="match status" value="1"/>
</dbReference>
<keyword evidence="1 3" id="KW-0853">WD repeat</keyword>
<comment type="caution">
    <text evidence="7">The sequence shown here is derived from an EMBL/GenBank/DDBJ whole genome shotgun (WGS) entry which is preliminary data.</text>
</comment>
<dbReference type="PANTHER" id="PTHR19879:SF9">
    <property type="entry name" value="TRANSCRIPTION INITIATION FACTOR TFIID SUBUNIT 5"/>
    <property type="match status" value="1"/>
</dbReference>
<dbReference type="InterPro" id="IPR019775">
    <property type="entry name" value="WD40_repeat_CS"/>
</dbReference>
<keyword evidence="8" id="KW-1185">Reference proteome</keyword>
<feature type="repeat" description="WD" evidence="3">
    <location>
        <begin position="920"/>
        <end position="954"/>
    </location>
</feature>
<accession>A0ABQ1MFX2</accession>
<feature type="transmembrane region" description="Helical" evidence="5">
    <location>
        <begin position="508"/>
        <end position="529"/>
    </location>
</feature>
<dbReference type="Pfam" id="PF20703">
    <property type="entry name" value="nSTAND1"/>
    <property type="match status" value="1"/>
</dbReference>
<dbReference type="Gene3D" id="2.130.10.10">
    <property type="entry name" value="YVTN repeat-like/Quinoprotein amine dehydrogenase"/>
    <property type="match status" value="1"/>
</dbReference>
<dbReference type="InterPro" id="IPR049052">
    <property type="entry name" value="nSTAND1"/>
</dbReference>
<feature type="compositionally biased region" description="Basic and acidic residues" evidence="4">
    <location>
        <begin position="555"/>
        <end position="583"/>
    </location>
</feature>
<name>A0ABQ1MFX2_9BACT</name>
<dbReference type="Pfam" id="PF00400">
    <property type="entry name" value="WD40"/>
    <property type="match status" value="2"/>
</dbReference>
<sequence length="1045" mass="118167">MKELNTPISEILIAKAGKNHNPFPGLRPFKIEESHLFFGREGQSDEVLLKLSKHRFVGIIGPSGSGKSSFIYCGVLPILYGGFLTGKSTEWEVVVTRPGAAPIENMAQSLLESELSLNSLSEEDKIIQRTIISSLLKSSSMGLVETILQFKKKKEKNYLILVDQFEELFRFKDSADIQSVNETLAFINLLMEAINYADAPIYVAITMRSDFIGECSQFPELTRQINDSQYLIPQMTREQKRRAITGPVAVGNAQIAPNLVQQLLNDLGDNPDQLPILQHALMRTWDYWSQFRDYPEEPLNIKHYEAIGTMAEALSLHANEAYDELNAEQQRICEYLFKAITEKRGGIYGIRRPTTLSEIAAISNASQDKIIEVIEKFRDPERSLLTPQYGIPLNGASVIDISHESIMRIWSRLKNWVNDEAEAVNMYKRLADAAAMYQMGKTGLWRPPDLQLAMNWREKHQPTLIWGQRYDVAYERTISFLEHSEEEFAIEQRAKELQQKRRLRTARITALFMALATVISLLFLVYAFYQQTEAKKAAAIAREQEQAAITSANIAKEERDNATKQTKLAEQRKVEAEEASARASQEKARAESAALLAEQRRIIAEKQEGIASQAAIDARKAEEIAKKERETAQIEKARADQLRYLAIANAIAIKSTQLRDVEMKALLAQQAYVFDKRYNNYRYDPEVYDGLYYALKGYHHPITDKIKAHEKAAKVVVTGREENDFFTAGSTGSILHWKKTGDNEWRADTIVGQRERRVIKSLVYDSENNQLFAAGQLVKQNGASIIEQYDLNKQPIQLTELQGLKGSFVKMHKNGNSLWVLDEAGKSIKSFTNEKLETVYESSTKINDFAIGDKGATIYVVTQSGQLILSDKSSGTDSVLFLNDGALTSLERKFHFTAIGDEKGSLKLFSNEDFSDYNELTGHFGAIDAIKISDDGSNMLSAGKDKSARIWNLSEITQQPIVLADHNDWVWSVAFTKNKSRVLSVTEDGYLHIWPMQIDQMGNYLCDELNRSMTKVEWATYIAADLPYENPCDNAKPNELSYETK</sequence>
<keyword evidence="2" id="KW-0677">Repeat</keyword>
<dbReference type="EMBL" id="BMEC01000008">
    <property type="protein sequence ID" value="GGC40078.1"/>
    <property type="molecule type" value="Genomic_DNA"/>
</dbReference>
<evidence type="ECO:0000256" key="5">
    <source>
        <dbReference type="SAM" id="Phobius"/>
    </source>
</evidence>
<evidence type="ECO:0000256" key="3">
    <source>
        <dbReference type="PROSITE-ProRule" id="PRU00221"/>
    </source>
</evidence>
<dbReference type="InterPro" id="IPR001680">
    <property type="entry name" value="WD40_rpt"/>
</dbReference>
<evidence type="ECO:0000256" key="4">
    <source>
        <dbReference type="SAM" id="MobiDB-lite"/>
    </source>
</evidence>
<dbReference type="PROSITE" id="PS50082">
    <property type="entry name" value="WD_REPEATS_2"/>
    <property type="match status" value="2"/>
</dbReference>
<keyword evidence="5" id="KW-0472">Membrane</keyword>
<dbReference type="Proteomes" id="UP000636010">
    <property type="component" value="Unassembled WGS sequence"/>
</dbReference>